<protein>
    <submittedName>
        <fullName evidence="1">Uncharacterized protein</fullName>
    </submittedName>
</protein>
<keyword evidence="2" id="KW-1185">Reference proteome</keyword>
<comment type="caution">
    <text evidence="1">The sequence shown here is derived from an EMBL/GenBank/DDBJ whole genome shotgun (WGS) entry which is preliminary data.</text>
</comment>
<dbReference type="Proteomes" id="UP000605392">
    <property type="component" value="Unassembled WGS sequence"/>
</dbReference>
<reference evidence="1 2" key="1">
    <citation type="journal article" date="2019" name="Int. J. Syst. Evol. Microbiol.">
        <title>The Global Catalogue of Microorganisms (GCM) 10K type strain sequencing project: providing services to taxonomists for standard genome sequencing and annotation.</title>
        <authorList>
            <consortium name="The Broad Institute Genomics Platform"/>
            <consortium name="The Broad Institute Genome Sequencing Center for Infectious Disease"/>
            <person name="Wu L."/>
            <person name="Ma J."/>
        </authorList>
    </citation>
    <scope>NUCLEOTIDE SEQUENCE [LARGE SCALE GENOMIC DNA]</scope>
    <source>
        <strain evidence="1 2">CGMCC 1.12720</strain>
    </source>
</reference>
<proteinExistence type="predicted"/>
<sequence length="255" mass="28087">MLVRTELRKLLPYRTVWIVLALFVGLLAFFVSVGGNITINGQTVGNTLYAFPGLWTKLAYVASYFHLLLGILLVILITDEFQFRTFRQQLIDGLSPAGLIQGKLAVSGLLTLFGMLVVLLVGLYFGLTHAGESSTSPAEGLFDALLRYGVQALGYLSLAALFGFLIRKSGPAILLFLLYSWVIEPLLRLPVDDQIDRYFPTKVFSSLTPNPSQAILETMTGPTSALTATQALPLTLAYAGVFWLLSYLLVRYRDL</sequence>
<accession>A0ACB5PQP2</accession>
<name>A0ACB5PQP2_9BACT</name>
<dbReference type="EMBL" id="BMFN01000002">
    <property type="protein sequence ID" value="GGF62590.1"/>
    <property type="molecule type" value="Genomic_DNA"/>
</dbReference>
<gene>
    <name evidence="1" type="ORF">GCM10011375_16990</name>
</gene>
<evidence type="ECO:0000313" key="2">
    <source>
        <dbReference type="Proteomes" id="UP000605392"/>
    </source>
</evidence>
<organism evidence="1 2">
    <name type="scientific">Hymenobacter qilianensis</name>
    <dbReference type="NCBI Taxonomy" id="1385715"/>
    <lineage>
        <taxon>Bacteria</taxon>
        <taxon>Pseudomonadati</taxon>
        <taxon>Bacteroidota</taxon>
        <taxon>Cytophagia</taxon>
        <taxon>Cytophagales</taxon>
        <taxon>Hymenobacteraceae</taxon>
        <taxon>Hymenobacter</taxon>
    </lineage>
</organism>
<evidence type="ECO:0000313" key="1">
    <source>
        <dbReference type="EMBL" id="GGF62590.1"/>
    </source>
</evidence>